<proteinExistence type="predicted"/>
<protein>
    <submittedName>
        <fullName evidence="1">Uncharacterized protein</fullName>
    </submittedName>
</protein>
<keyword evidence="2" id="KW-1185">Reference proteome</keyword>
<dbReference type="EnsemblPlants" id="OPUNC03G11190.1">
    <property type="protein sequence ID" value="OPUNC03G11190.1"/>
    <property type="gene ID" value="OPUNC03G11190"/>
</dbReference>
<dbReference type="HOGENOM" id="CLU_2780266_0_0_1"/>
<dbReference type="AlphaFoldDB" id="A0A0E0KBN3"/>
<reference evidence="1" key="2">
    <citation type="submission" date="2018-05" db="EMBL/GenBank/DDBJ databases">
        <title>OpunRS2 (Oryza punctata Reference Sequence Version 2).</title>
        <authorList>
            <person name="Zhang J."/>
            <person name="Kudrna D."/>
            <person name="Lee S."/>
            <person name="Talag J."/>
            <person name="Welchert J."/>
            <person name="Wing R.A."/>
        </authorList>
    </citation>
    <scope>NUCLEOTIDE SEQUENCE [LARGE SCALE GENOMIC DNA]</scope>
</reference>
<evidence type="ECO:0000313" key="1">
    <source>
        <dbReference type="EnsemblPlants" id="OPUNC03G11190.1"/>
    </source>
</evidence>
<evidence type="ECO:0000313" key="2">
    <source>
        <dbReference type="Proteomes" id="UP000026962"/>
    </source>
</evidence>
<reference evidence="1" key="1">
    <citation type="submission" date="2015-04" db="UniProtKB">
        <authorList>
            <consortium name="EnsemblPlants"/>
        </authorList>
    </citation>
    <scope>IDENTIFICATION</scope>
</reference>
<dbReference type="Proteomes" id="UP000026962">
    <property type="component" value="Chromosome 3"/>
</dbReference>
<dbReference type="Gramene" id="OPUNC03G11190.1">
    <property type="protein sequence ID" value="OPUNC03G11190.1"/>
    <property type="gene ID" value="OPUNC03G11190"/>
</dbReference>
<sequence>MSDETHPVRLIDTGNSCRVAGVQIITFTTRRGYMKRAQRNFAGYLTAWRVVKMAQSVHFIGGDWTTIDQ</sequence>
<accession>A0A0E0KBN3</accession>
<name>A0A0E0KBN3_ORYPU</name>
<organism evidence="1">
    <name type="scientific">Oryza punctata</name>
    <name type="common">Red rice</name>
    <dbReference type="NCBI Taxonomy" id="4537"/>
    <lineage>
        <taxon>Eukaryota</taxon>
        <taxon>Viridiplantae</taxon>
        <taxon>Streptophyta</taxon>
        <taxon>Embryophyta</taxon>
        <taxon>Tracheophyta</taxon>
        <taxon>Spermatophyta</taxon>
        <taxon>Magnoliopsida</taxon>
        <taxon>Liliopsida</taxon>
        <taxon>Poales</taxon>
        <taxon>Poaceae</taxon>
        <taxon>BOP clade</taxon>
        <taxon>Oryzoideae</taxon>
        <taxon>Oryzeae</taxon>
        <taxon>Oryzinae</taxon>
        <taxon>Oryza</taxon>
    </lineage>
</organism>